<gene>
    <name evidence="6" type="ORF">HNQ61_000743</name>
</gene>
<sequence>MRLKLKPLKQQVIVITGADSGIGLATARLAVRNGARVVLNSRNPRALAAIAAQLRAEGGEVAWHACDVADTAAMRDLAEVAVNAFGRIDTWVNNAGVSIYGEIERTPVNDVRRLFETNYFGVVNGSLAALPHLRREGGALINLGSVLSTAAVPLQGHYAASKHAVKGFTDALRQELGHHGVPVAVTLIRPAAIDTPYTEHAHSHLDGADPEVPPPVYSPRVVARAILDCARRPQREVLVGGGARQMELMQEMSPRAYDAYVSSVAWEQQRAEPGTKRRNEALYAPSISGNERGDYSGHVMKTSAYTRTAQHPLQSLLTVGAIAAGAWWLSRSGVLGRVDESVRTRLTGRSAEDEGDATMARANRQMRHVLRHLASMGGKPVETLAPDEARRQPTPAEAVLALLRKHGKTVKPIPVARVVERTIPGPGGEIPVRVYVPHGDGPFPVIVYTHGGGWVIATNDTYDSSARALTDATQAIVVSVEYRKAPENKFPAAHEDAFAAYQWVLANARELGGDADRVAVAGESAGGNLALSTALLARDRGLPAPAHVLAVYPIADGHTDSPSYVENADAKPLNRPMMQWFLNHYLNTPAEADHPLISLVRADLRGLPPTTIITAEIDPLRSDGERLAERLRAAGVTVDYHTHDGVTHEFFGMGVVLGEARKAVKQAAAGLNAALKPQAVHA</sequence>
<keyword evidence="7" id="KW-1185">Reference proteome</keyword>
<organism evidence="6 7">
    <name type="scientific">Longimicrobium terrae</name>
    <dbReference type="NCBI Taxonomy" id="1639882"/>
    <lineage>
        <taxon>Bacteria</taxon>
        <taxon>Pseudomonadati</taxon>
        <taxon>Gemmatimonadota</taxon>
        <taxon>Longimicrobiia</taxon>
        <taxon>Longimicrobiales</taxon>
        <taxon>Longimicrobiaceae</taxon>
        <taxon>Longimicrobium</taxon>
    </lineage>
</organism>
<keyword evidence="3" id="KW-0378">Hydrolase</keyword>
<dbReference type="Pfam" id="PF00106">
    <property type="entry name" value="adh_short"/>
    <property type="match status" value="1"/>
</dbReference>
<dbReference type="InterPro" id="IPR013094">
    <property type="entry name" value="AB_hydrolase_3"/>
</dbReference>
<dbReference type="InterPro" id="IPR020904">
    <property type="entry name" value="Sc_DH/Rdtase_CS"/>
</dbReference>
<dbReference type="InterPro" id="IPR002347">
    <property type="entry name" value="SDR_fam"/>
</dbReference>
<feature type="domain" description="Ketoreductase" evidence="5">
    <location>
        <begin position="11"/>
        <end position="196"/>
    </location>
</feature>
<dbReference type="PRINTS" id="PR00081">
    <property type="entry name" value="GDHRDH"/>
</dbReference>
<accession>A0A841GUM7</accession>
<evidence type="ECO:0000259" key="5">
    <source>
        <dbReference type="SMART" id="SM00822"/>
    </source>
</evidence>
<dbReference type="PROSITE" id="PS00061">
    <property type="entry name" value="ADH_SHORT"/>
    <property type="match status" value="1"/>
</dbReference>
<evidence type="ECO:0000256" key="2">
    <source>
        <dbReference type="ARBA" id="ARBA00010515"/>
    </source>
</evidence>
<dbReference type="Proteomes" id="UP000582837">
    <property type="component" value="Unassembled WGS sequence"/>
</dbReference>
<dbReference type="AlphaFoldDB" id="A0A841GUM7"/>
<dbReference type="SUPFAM" id="SSF53474">
    <property type="entry name" value="alpha/beta-Hydrolases"/>
    <property type="match status" value="1"/>
</dbReference>
<dbReference type="GO" id="GO:0016491">
    <property type="term" value="F:oxidoreductase activity"/>
    <property type="evidence" value="ECO:0007669"/>
    <property type="project" value="UniProtKB-KW"/>
</dbReference>
<dbReference type="PANTHER" id="PTHR44196:SF1">
    <property type="entry name" value="DEHYDROGENASE_REDUCTASE SDR FAMILY MEMBER 7B"/>
    <property type="match status" value="1"/>
</dbReference>
<dbReference type="InterPro" id="IPR057326">
    <property type="entry name" value="KR_dom"/>
</dbReference>
<reference evidence="6 7" key="1">
    <citation type="submission" date="2020-08" db="EMBL/GenBank/DDBJ databases">
        <title>Genomic Encyclopedia of Type Strains, Phase IV (KMG-IV): sequencing the most valuable type-strain genomes for metagenomic binning, comparative biology and taxonomic classification.</title>
        <authorList>
            <person name="Goeker M."/>
        </authorList>
    </citation>
    <scope>NUCLEOTIDE SEQUENCE [LARGE SCALE GENOMIC DNA]</scope>
    <source>
        <strain evidence="6 7">DSM 29007</strain>
    </source>
</reference>
<dbReference type="EMBL" id="JACHIA010000002">
    <property type="protein sequence ID" value="MBB6069128.1"/>
    <property type="molecule type" value="Genomic_DNA"/>
</dbReference>
<dbReference type="Gene3D" id="3.40.50.1820">
    <property type="entry name" value="alpha/beta hydrolase"/>
    <property type="match status" value="1"/>
</dbReference>
<comment type="similarity">
    <text evidence="2">Belongs to the 'GDXG' lipolytic enzyme family.</text>
</comment>
<dbReference type="RefSeq" id="WP_205761972.1">
    <property type="nucleotide sequence ID" value="NZ_JABDTL010000002.1"/>
</dbReference>
<name>A0A841GUM7_9BACT</name>
<evidence type="ECO:0000313" key="7">
    <source>
        <dbReference type="Proteomes" id="UP000582837"/>
    </source>
</evidence>
<evidence type="ECO:0000256" key="3">
    <source>
        <dbReference type="ARBA" id="ARBA00022801"/>
    </source>
</evidence>
<dbReference type="SMART" id="SM00822">
    <property type="entry name" value="PKS_KR"/>
    <property type="match status" value="1"/>
</dbReference>
<keyword evidence="4" id="KW-0560">Oxidoreductase</keyword>
<dbReference type="Pfam" id="PF07859">
    <property type="entry name" value="Abhydrolase_3"/>
    <property type="match status" value="1"/>
</dbReference>
<dbReference type="PRINTS" id="PR00080">
    <property type="entry name" value="SDRFAMILY"/>
</dbReference>
<dbReference type="FunFam" id="3.40.50.1820:FF:000089">
    <property type="entry name" value="Alpha/beta hydrolase"/>
    <property type="match status" value="1"/>
</dbReference>
<evidence type="ECO:0000256" key="1">
    <source>
        <dbReference type="ARBA" id="ARBA00006484"/>
    </source>
</evidence>
<dbReference type="GO" id="GO:0016020">
    <property type="term" value="C:membrane"/>
    <property type="evidence" value="ECO:0007669"/>
    <property type="project" value="TreeGrafter"/>
</dbReference>
<protein>
    <submittedName>
        <fullName evidence="6">Acetyl esterase/lipase/short-subunit dehydrogenase</fullName>
    </submittedName>
</protein>
<dbReference type="NCBIfam" id="NF005495">
    <property type="entry name" value="PRK07109.1"/>
    <property type="match status" value="1"/>
</dbReference>
<comment type="similarity">
    <text evidence="1">Belongs to the short-chain dehydrogenases/reductases (SDR) family.</text>
</comment>
<dbReference type="PANTHER" id="PTHR44196">
    <property type="entry name" value="DEHYDROGENASE/REDUCTASE SDR FAMILY MEMBER 7B"/>
    <property type="match status" value="1"/>
</dbReference>
<dbReference type="GO" id="GO:0016787">
    <property type="term" value="F:hydrolase activity"/>
    <property type="evidence" value="ECO:0007669"/>
    <property type="project" value="UniProtKB-KW"/>
</dbReference>
<dbReference type="SUPFAM" id="SSF51735">
    <property type="entry name" value="NAD(P)-binding Rossmann-fold domains"/>
    <property type="match status" value="1"/>
</dbReference>
<evidence type="ECO:0000313" key="6">
    <source>
        <dbReference type="EMBL" id="MBB6069128.1"/>
    </source>
</evidence>
<proteinExistence type="inferred from homology"/>
<evidence type="ECO:0000256" key="4">
    <source>
        <dbReference type="ARBA" id="ARBA00023002"/>
    </source>
</evidence>
<dbReference type="InterPro" id="IPR036291">
    <property type="entry name" value="NAD(P)-bd_dom_sf"/>
</dbReference>
<dbReference type="Gene3D" id="3.40.50.720">
    <property type="entry name" value="NAD(P)-binding Rossmann-like Domain"/>
    <property type="match status" value="1"/>
</dbReference>
<dbReference type="InterPro" id="IPR029058">
    <property type="entry name" value="AB_hydrolase_fold"/>
</dbReference>
<comment type="caution">
    <text evidence="6">The sequence shown here is derived from an EMBL/GenBank/DDBJ whole genome shotgun (WGS) entry which is preliminary data.</text>
</comment>